<evidence type="ECO:0000313" key="2">
    <source>
        <dbReference type="WBParaSite" id="PS1159_v2.g23728.t1"/>
    </source>
</evidence>
<accession>A0AC35G3S5</accession>
<reference evidence="2" key="1">
    <citation type="submission" date="2022-11" db="UniProtKB">
        <authorList>
            <consortium name="WormBaseParasite"/>
        </authorList>
    </citation>
    <scope>IDENTIFICATION</scope>
</reference>
<sequence>MQQTVELNSEVFVPKKRFQFGKYRFVEVNPNPTIPIFQCCPNHTGDSSHILSQNKCDIKNVVQQKENESPHFNQPYQSYNSSTTDIKNVVQAPISQVKPIPKPLPPPQNFLHDSFDDDDFELEEDVSPTELKTGAIFSFPDVSAASSMKQSQTSDIQILGDFPSTSSFKPKAAPPPCDIEILDDDDDFYNDDTFLGIVDNAIATTSNATMNVGLGQRNDMHGKFKTYLKDDGDDFMDSVNVLGPERNAEMYRTLKNVFGHNDFRLRVTIVISPLISLIADQVTKLKSLNINACALKSSSNNLNEYNAVFTELERTSVDIKLLYVTPEMIGKSTRFLSTMQSLHHRGLLSRIVIDEAHCISQWGHDFRPDYTRLDVFVEQFNPRVPIIALTATATPTIMTDIRAHLSVPNSKLFMSSFVRENLKYDVVPKNAVTLKKLIGKLYERYKNRAGIVYCLSQKDTESLARMFEDNGFSAAAYHAGLSDKTRTNVQNEWMQGKISVICATIAFGMGIDKPNVRFVVHHSISKSVEGYYQETGRAGRDGLPAYCVLLYSYQDHIRLRNMQESDGRDNSEIGMQHKKALYKMLDYCENVMKCRRKMLVEHFGEIYDASVCERSKTSCSVCEDRESLKKKYQYYDVTEHAKNIINGVRSIKNQPMAFIAEIYRGVMSTKNEDKFSKLKQTDMKSFCGSGSFMSEADVIRLFRKLVIDGYLIEILKSYNGGAYGVLAASNGDINGKIYLHLSLDNKKNVTSNRIKMPQVVTETAALKEKYRFKHTTIFSACKLELLKFCKAQALIEGFNSYMAIISLSGIEEIAALMPRTNSELLQIDSMTPDKVKKYNAKIMGILKEFWKQVDEKEHKEIENQINNLKNNSANNYTSTSTRSFDAGNNDYRMPSGSYGQPSNGYGRGSYSRRGNKFKAGGGKRAYKSKGTRGVSKKGTSKKSGAINVPKSKEGFLSKPRAFNPGMFPSDV</sequence>
<organism evidence="1 2">
    <name type="scientific">Panagrolaimus sp. PS1159</name>
    <dbReference type="NCBI Taxonomy" id="55785"/>
    <lineage>
        <taxon>Eukaryota</taxon>
        <taxon>Metazoa</taxon>
        <taxon>Ecdysozoa</taxon>
        <taxon>Nematoda</taxon>
        <taxon>Chromadorea</taxon>
        <taxon>Rhabditida</taxon>
        <taxon>Tylenchina</taxon>
        <taxon>Panagrolaimomorpha</taxon>
        <taxon>Panagrolaimoidea</taxon>
        <taxon>Panagrolaimidae</taxon>
        <taxon>Panagrolaimus</taxon>
    </lineage>
</organism>
<protein>
    <submittedName>
        <fullName evidence="2">ATP-dependent DNA helicase</fullName>
    </submittedName>
</protein>
<dbReference type="WBParaSite" id="PS1159_v2.g23728.t1">
    <property type="protein sequence ID" value="PS1159_v2.g23728.t1"/>
    <property type="gene ID" value="PS1159_v2.g23728"/>
</dbReference>
<name>A0AC35G3S5_9BILA</name>
<proteinExistence type="predicted"/>
<dbReference type="Proteomes" id="UP000887580">
    <property type="component" value="Unplaced"/>
</dbReference>
<evidence type="ECO:0000313" key="1">
    <source>
        <dbReference type="Proteomes" id="UP000887580"/>
    </source>
</evidence>